<dbReference type="EMBL" id="HBHY01012488">
    <property type="protein sequence ID" value="CAE0140774.1"/>
    <property type="molecule type" value="Transcribed_RNA"/>
</dbReference>
<feature type="compositionally biased region" description="Basic and acidic residues" evidence="1">
    <location>
        <begin position="72"/>
        <end position="82"/>
    </location>
</feature>
<evidence type="ECO:0000256" key="1">
    <source>
        <dbReference type="SAM" id="MobiDB-lite"/>
    </source>
</evidence>
<sequence>MVPPPPCPRSSSARARATRASLRCCNRCCSATAAAAATAVEEADGPGASGEVGGGDGGGMAREGGFNFLRTDGPRTDGRIIERLPGFSRHSGGAEVKNKRLLQAQPALKGPRGE</sequence>
<feature type="region of interest" description="Disordered" evidence="1">
    <location>
        <begin position="39"/>
        <end position="114"/>
    </location>
</feature>
<proteinExistence type="predicted"/>
<feature type="compositionally biased region" description="Gly residues" evidence="1">
    <location>
        <begin position="47"/>
        <end position="62"/>
    </location>
</feature>
<accession>A0A7S3FD11</accession>
<organism evidence="2">
    <name type="scientific">Prasinoderma singulare</name>
    <dbReference type="NCBI Taxonomy" id="676789"/>
    <lineage>
        <taxon>Eukaryota</taxon>
        <taxon>Viridiplantae</taxon>
        <taxon>Prasinodermophyta</taxon>
        <taxon>Prasinodermophyceae</taxon>
        <taxon>Prasinodermales</taxon>
        <taxon>Prasinodermaceae</taxon>
        <taxon>Prasinoderma</taxon>
    </lineage>
</organism>
<name>A0A7S3FD11_9VIRI</name>
<dbReference type="AlphaFoldDB" id="A0A7S3FD11"/>
<reference evidence="2" key="1">
    <citation type="submission" date="2021-01" db="EMBL/GenBank/DDBJ databases">
        <authorList>
            <person name="Corre E."/>
            <person name="Pelletier E."/>
            <person name="Niang G."/>
            <person name="Scheremetjew M."/>
            <person name="Finn R."/>
            <person name="Kale V."/>
            <person name="Holt S."/>
            <person name="Cochrane G."/>
            <person name="Meng A."/>
            <person name="Brown T."/>
            <person name="Cohen L."/>
        </authorList>
    </citation>
    <scope>NUCLEOTIDE SEQUENCE</scope>
    <source>
        <strain evidence="2">RCC927</strain>
    </source>
</reference>
<evidence type="ECO:0000313" key="2">
    <source>
        <dbReference type="EMBL" id="CAE0140774.1"/>
    </source>
</evidence>
<gene>
    <name evidence="2" type="ORF">PSIN1315_LOCUS8022</name>
</gene>
<protein>
    <submittedName>
        <fullName evidence="2">Uncharacterized protein</fullName>
    </submittedName>
</protein>